<organism evidence="1 2">
    <name type="scientific">Agromyces ramosus</name>
    <dbReference type="NCBI Taxonomy" id="33879"/>
    <lineage>
        <taxon>Bacteria</taxon>
        <taxon>Bacillati</taxon>
        <taxon>Actinomycetota</taxon>
        <taxon>Actinomycetes</taxon>
        <taxon>Micrococcales</taxon>
        <taxon>Microbacteriaceae</taxon>
        <taxon>Agromyces</taxon>
    </lineage>
</organism>
<protein>
    <submittedName>
        <fullName evidence="1">Uncharacterized protein</fullName>
    </submittedName>
</protein>
<comment type="caution">
    <text evidence="1">The sequence shown here is derived from an EMBL/GenBank/DDBJ whole genome shotgun (WGS) entry which is preliminary data.</text>
</comment>
<dbReference type="Proteomes" id="UP001239083">
    <property type="component" value="Unassembled WGS sequence"/>
</dbReference>
<keyword evidence="2" id="KW-1185">Reference proteome</keyword>
<dbReference type="RefSeq" id="WP_307042442.1">
    <property type="nucleotide sequence ID" value="NZ_JAUSYY010000001.1"/>
</dbReference>
<gene>
    <name evidence="1" type="ORF">QFZ26_002414</name>
</gene>
<reference evidence="1 2" key="1">
    <citation type="submission" date="2023-07" db="EMBL/GenBank/DDBJ databases">
        <title>Comparative genomics of wheat-associated soil bacteria to identify genetic determinants of phenazine resistance.</title>
        <authorList>
            <person name="Mouncey N."/>
        </authorList>
    </citation>
    <scope>NUCLEOTIDE SEQUENCE [LARGE SCALE GENOMIC DNA]</scope>
    <source>
        <strain evidence="1 2">V3I3</strain>
    </source>
</reference>
<sequence length="268" mass="28516">MSGYASTHDERTAAADCLNELVAACQQIQVAIRETTPAGVLERDPSRRINAASRLVGLHQGVATDHLAAFTALLALPGSHGPSLATLDRSFCETWARAWWVMEATSSTRAEYRARAMVVAELEAGAKRGIALLSTERIGDGIKRAKGERDSIKVMSPEGVPTPTNLVKKLLEDCGATPAAAIYSHLSGVAHGESVFTESLTQRPWTGTDSVVALPSDNLNKYCTTLCSVTLIATAQLIRSWGLSKSDGDAFMQAATGAVHRLASVLRD</sequence>
<evidence type="ECO:0000313" key="2">
    <source>
        <dbReference type="Proteomes" id="UP001239083"/>
    </source>
</evidence>
<evidence type="ECO:0000313" key="1">
    <source>
        <dbReference type="EMBL" id="MDQ0894859.1"/>
    </source>
</evidence>
<accession>A0ABU0R9W0</accession>
<dbReference type="EMBL" id="JAUSYY010000001">
    <property type="protein sequence ID" value="MDQ0894859.1"/>
    <property type="molecule type" value="Genomic_DNA"/>
</dbReference>
<name>A0ABU0R9W0_9MICO</name>
<proteinExistence type="predicted"/>